<feature type="active site" description="Charge relay system" evidence="5 6">
    <location>
        <position position="202"/>
    </location>
</feature>
<accession>A0A4P6WV41</accession>
<evidence type="ECO:0000256" key="6">
    <source>
        <dbReference type="PROSITE-ProRule" id="PRU01240"/>
    </source>
</evidence>
<dbReference type="KEGG" id="hpse:HPF_00100"/>
<dbReference type="EC" id="3.4.21.-" evidence="10"/>
<evidence type="ECO:0000259" key="9">
    <source>
        <dbReference type="Pfam" id="PF00082"/>
    </source>
</evidence>
<dbReference type="Gene3D" id="3.40.50.200">
    <property type="entry name" value="Peptidase S8/S53 domain"/>
    <property type="match status" value="1"/>
</dbReference>
<feature type="active site" description="Charge relay system" evidence="5 6">
    <location>
        <position position="131"/>
    </location>
</feature>
<evidence type="ECO:0000256" key="3">
    <source>
        <dbReference type="ARBA" id="ARBA00022801"/>
    </source>
</evidence>
<dbReference type="Gene3D" id="2.60.120.1290">
    <property type="match status" value="1"/>
</dbReference>
<organism evidence="10 11">
    <name type="scientific">Hydrogenophaga pseudoflava</name>
    <name type="common">Pseudomonas carboxydoflava</name>
    <dbReference type="NCBI Taxonomy" id="47421"/>
    <lineage>
        <taxon>Bacteria</taxon>
        <taxon>Pseudomonadati</taxon>
        <taxon>Pseudomonadota</taxon>
        <taxon>Betaproteobacteria</taxon>
        <taxon>Burkholderiales</taxon>
        <taxon>Comamonadaceae</taxon>
        <taxon>Hydrogenophaga</taxon>
    </lineage>
</organism>
<comment type="similarity">
    <text evidence="1 6 7">Belongs to the peptidase S8 family.</text>
</comment>
<dbReference type="PROSITE" id="PS00138">
    <property type="entry name" value="SUBTILASE_SER"/>
    <property type="match status" value="1"/>
</dbReference>
<evidence type="ECO:0000256" key="8">
    <source>
        <dbReference type="SAM" id="MobiDB-lite"/>
    </source>
</evidence>
<dbReference type="PROSITE" id="PS51892">
    <property type="entry name" value="SUBTILASE"/>
    <property type="match status" value="1"/>
</dbReference>
<dbReference type="Proteomes" id="UP000293912">
    <property type="component" value="Chromosome"/>
</dbReference>
<dbReference type="SUPFAM" id="SSF52743">
    <property type="entry name" value="Subtilisin-like"/>
    <property type="match status" value="1"/>
</dbReference>
<dbReference type="RefSeq" id="WP_133155360.1">
    <property type="nucleotide sequence ID" value="NZ_CP037867.1"/>
</dbReference>
<keyword evidence="11" id="KW-1185">Reference proteome</keyword>
<proteinExistence type="inferred from homology"/>
<dbReference type="InterPro" id="IPR015500">
    <property type="entry name" value="Peptidase_S8_subtilisin-rel"/>
</dbReference>
<evidence type="ECO:0000256" key="4">
    <source>
        <dbReference type="ARBA" id="ARBA00022825"/>
    </source>
</evidence>
<feature type="compositionally biased region" description="Polar residues" evidence="8">
    <location>
        <begin position="492"/>
        <end position="501"/>
    </location>
</feature>
<feature type="compositionally biased region" description="Low complexity" evidence="8">
    <location>
        <begin position="1122"/>
        <end position="1140"/>
    </location>
</feature>
<dbReference type="PANTHER" id="PTHR43399:SF4">
    <property type="entry name" value="CELL WALL-ASSOCIATED PROTEASE"/>
    <property type="match status" value="1"/>
</dbReference>
<dbReference type="PROSITE" id="PS00137">
    <property type="entry name" value="SUBTILASE_HIS"/>
    <property type="match status" value="1"/>
</dbReference>
<protein>
    <submittedName>
        <fullName evidence="10">Serine protease AprX</fullName>
        <ecNumber evidence="10">3.4.21.-</ecNumber>
    </submittedName>
</protein>
<keyword evidence="4 6" id="KW-0720">Serine protease</keyword>
<dbReference type="InterPro" id="IPR036852">
    <property type="entry name" value="Peptidase_S8/S53_dom_sf"/>
</dbReference>
<dbReference type="InterPro" id="IPR023827">
    <property type="entry name" value="Peptidase_S8_Asp-AS"/>
</dbReference>
<reference evidence="10 11" key="1">
    <citation type="submission" date="2019-03" db="EMBL/GenBank/DDBJ databases">
        <authorList>
            <person name="Sebastian G."/>
            <person name="Baumann P."/>
            <person name="Ruckert C."/>
            <person name="Kalinowski J."/>
            <person name="Nebel B."/>
            <person name="Takors R."/>
            <person name="Blombach B."/>
        </authorList>
    </citation>
    <scope>NUCLEOTIDE SEQUENCE [LARGE SCALE GENOMIC DNA]</scope>
    <source>
        <strain evidence="10 11">DSM 1084</strain>
    </source>
</reference>
<dbReference type="CDD" id="cd07478">
    <property type="entry name" value="Peptidases_S8_CspA-like"/>
    <property type="match status" value="1"/>
</dbReference>
<dbReference type="PROSITE" id="PS00136">
    <property type="entry name" value="SUBTILASE_ASP"/>
    <property type="match status" value="1"/>
</dbReference>
<feature type="active site" description="Charge relay system" evidence="5 6">
    <location>
        <position position="546"/>
    </location>
</feature>
<dbReference type="PANTHER" id="PTHR43399">
    <property type="entry name" value="SUBTILISIN-RELATED"/>
    <property type="match status" value="1"/>
</dbReference>
<keyword evidence="2 6" id="KW-0645">Protease</keyword>
<dbReference type="InterPro" id="IPR022398">
    <property type="entry name" value="Peptidase_S8_His-AS"/>
</dbReference>
<evidence type="ECO:0000256" key="1">
    <source>
        <dbReference type="ARBA" id="ARBA00011073"/>
    </source>
</evidence>
<feature type="region of interest" description="Disordered" evidence="8">
    <location>
        <begin position="1118"/>
        <end position="1154"/>
    </location>
</feature>
<name>A0A4P6WV41_HYDPS</name>
<dbReference type="InterPro" id="IPR034045">
    <property type="entry name" value="Pep_S8_CspA-like"/>
</dbReference>
<keyword evidence="3 6" id="KW-0378">Hydrolase</keyword>
<dbReference type="EMBL" id="CP037867">
    <property type="protein sequence ID" value="QBM26055.1"/>
    <property type="molecule type" value="Genomic_DNA"/>
</dbReference>
<evidence type="ECO:0000313" key="10">
    <source>
        <dbReference type="EMBL" id="QBM26055.1"/>
    </source>
</evidence>
<dbReference type="Pfam" id="PF00082">
    <property type="entry name" value="Peptidase_S8"/>
    <property type="match status" value="2"/>
</dbReference>
<dbReference type="PRINTS" id="PR00723">
    <property type="entry name" value="SUBTILISIN"/>
</dbReference>
<dbReference type="GO" id="GO:0004252">
    <property type="term" value="F:serine-type endopeptidase activity"/>
    <property type="evidence" value="ECO:0007669"/>
    <property type="project" value="UniProtKB-UniRule"/>
</dbReference>
<gene>
    <name evidence="10" type="primary">aprX</name>
    <name evidence="10" type="ORF">HPF_00100</name>
</gene>
<evidence type="ECO:0000256" key="7">
    <source>
        <dbReference type="RuleBase" id="RU003355"/>
    </source>
</evidence>
<dbReference type="AlphaFoldDB" id="A0A4P6WV41"/>
<evidence type="ECO:0000256" key="2">
    <source>
        <dbReference type="ARBA" id="ARBA00022670"/>
    </source>
</evidence>
<evidence type="ECO:0000256" key="5">
    <source>
        <dbReference type="PIRSR" id="PIRSR615500-1"/>
    </source>
</evidence>
<evidence type="ECO:0000313" key="11">
    <source>
        <dbReference type="Proteomes" id="UP000293912"/>
    </source>
</evidence>
<feature type="domain" description="Peptidase S8/S53" evidence="9">
    <location>
        <begin position="459"/>
        <end position="599"/>
    </location>
</feature>
<feature type="domain" description="Peptidase S8/S53" evidence="9">
    <location>
        <begin position="122"/>
        <end position="350"/>
    </location>
</feature>
<sequence>MSKIDASLNLNLRLKAGNQLPADLLDRYGFSADGQRVSVLVQFNGETGPLVTAGLQIASRTDDVLTGDIAVSAIDALAVLEGVVRIEGARLMHPMLDIATADAHLGNTRSPGIGTPPTAYRGRNVIVGLIDSGIDYTHASFRRADGSTRILRIWDQFLVPAAGEAAPAGYSYGVEYTDTQINSALGNANPHSVVRHRDRGAHGTHVAGIAAGNGRAAGTFAGVAPEADIIMVRNDSRGSDGTLQLANSVRTVDALHYIYSVAAALNRPVVVNQSQSMNVGPHDGTTLLEQAINRELGFPGRAYVCSSGNQADNAIAVSGSVPASGNLVQTFSVPAGDVVDDTIDLWYPGNQRLSVTLTNPAGVATPVVVPPASAAAPTTLVHTLAGGNVVAIDSRIDSVQNHDNEILIRLTRGTAASIASGTWRITLTNAGTTAVPFDAWIERPVDGNPVWTGSPDTVSKSVAIPASAREAIAVGCYRTKTGAGADAGGNKGTLSDFSSRGPTRDGRIKPDLSAPGEFVMSAMSVDESSPGTTDASGTYQLMAGTSMSTPMVAGTVALILEKNPTLRQEQIRLGLQATARKDAQTGTGSAVPNNNWGHGKLDIEAAVAYNYPAFASRNWVRIRTMLYNWTEADTPPTFEISANENGEAVIELAWDPQALLAPSTGYVPLRYYNTGQALDVTITKAAGGNQTIQLPVQVIRLAGNRARWQMPQALWDGYREELRKARAGQSTMSPNLYYRVRLNPTGAASVLIWPPDASFQNDPMAQRLAIIQTRLSAASQVAPDQAAVDAMPVPWGAFLQWLWNNLPDDSPDRQSLAGVFSHRFFTNEIETATRGKILMLWLFAGPGARQKLPTLLDTRFRNAANLEMSILKQPDLKDRELLVDHLLALLQIDPHPDIAGVTAAEQLVDDALTEIMDPNGQTNQGTASTCGPTSVQTLLINTNASEYVRLLRGLLGRDARATLANGDPVEVPPGVYQVARYAGAASLPFFVRTNAELGFQSAVLRYARGSAWPEYDPSAPPDAPNGVNTVFQETMRRGVTAAQLQRALSGLLGRAHSTQQAPQPTDALRNDFVQRIQQARDPMLLVVHWGAPPSDAAHTGLHAVVALRGESGRVFFKNPQYAGSSPPAGAAPNGGAAAPPRRYEDPAQALESMGDNDLGDWIRWFHHPA</sequence>
<dbReference type="GO" id="GO:0006508">
    <property type="term" value="P:proteolysis"/>
    <property type="evidence" value="ECO:0007669"/>
    <property type="project" value="UniProtKB-KW"/>
</dbReference>
<dbReference type="InterPro" id="IPR000209">
    <property type="entry name" value="Peptidase_S8/S53_dom"/>
</dbReference>
<feature type="region of interest" description="Disordered" evidence="8">
    <location>
        <begin position="485"/>
        <end position="513"/>
    </location>
</feature>
<dbReference type="InterPro" id="IPR023828">
    <property type="entry name" value="Peptidase_S8_Ser-AS"/>
</dbReference>
<dbReference type="InterPro" id="IPR051048">
    <property type="entry name" value="Peptidase_S8/S53_subtilisin"/>
</dbReference>